<keyword evidence="1" id="KW-0223">Dioxygenase</keyword>
<protein>
    <submittedName>
        <fullName evidence="1">Phytanoyl-CoA dioxygenase family protein</fullName>
    </submittedName>
</protein>
<comment type="caution">
    <text evidence="1">The sequence shown here is derived from an EMBL/GenBank/DDBJ whole genome shotgun (WGS) entry which is preliminary data.</text>
</comment>
<reference evidence="2" key="1">
    <citation type="journal article" date="2019" name="Int. J. Syst. Evol. Microbiol.">
        <title>The Global Catalogue of Microorganisms (GCM) 10K type strain sequencing project: providing services to taxonomists for standard genome sequencing and annotation.</title>
        <authorList>
            <consortium name="The Broad Institute Genomics Platform"/>
            <consortium name="The Broad Institute Genome Sequencing Center for Infectious Disease"/>
            <person name="Wu L."/>
            <person name="Ma J."/>
        </authorList>
    </citation>
    <scope>NUCLEOTIDE SEQUENCE [LARGE SCALE GENOMIC DNA]</scope>
    <source>
        <strain evidence="2">JCM 18303</strain>
    </source>
</reference>
<dbReference type="PANTHER" id="PTHR20883">
    <property type="entry name" value="PHYTANOYL-COA DIOXYGENASE DOMAIN CONTAINING 1"/>
    <property type="match status" value="1"/>
</dbReference>
<dbReference type="Gene3D" id="2.60.120.620">
    <property type="entry name" value="q2cbj1_9rhob like domain"/>
    <property type="match status" value="1"/>
</dbReference>
<evidence type="ECO:0000313" key="2">
    <source>
        <dbReference type="Proteomes" id="UP001428817"/>
    </source>
</evidence>
<dbReference type="SUPFAM" id="SSF51197">
    <property type="entry name" value="Clavaminate synthase-like"/>
    <property type="match status" value="1"/>
</dbReference>
<keyword evidence="2" id="KW-1185">Reference proteome</keyword>
<organism evidence="1 2">
    <name type="scientific">Pseudonocardia eucalypti</name>
    <dbReference type="NCBI Taxonomy" id="648755"/>
    <lineage>
        <taxon>Bacteria</taxon>
        <taxon>Bacillati</taxon>
        <taxon>Actinomycetota</taxon>
        <taxon>Actinomycetes</taxon>
        <taxon>Pseudonocardiales</taxon>
        <taxon>Pseudonocardiaceae</taxon>
        <taxon>Pseudonocardia</taxon>
    </lineage>
</organism>
<name>A0ABP9PVJ6_9PSEU</name>
<dbReference type="InterPro" id="IPR008775">
    <property type="entry name" value="Phytyl_CoA_dOase-like"/>
</dbReference>
<dbReference type="GO" id="GO:0051213">
    <property type="term" value="F:dioxygenase activity"/>
    <property type="evidence" value="ECO:0007669"/>
    <property type="project" value="UniProtKB-KW"/>
</dbReference>
<dbReference type="Pfam" id="PF05721">
    <property type="entry name" value="PhyH"/>
    <property type="match status" value="1"/>
</dbReference>
<dbReference type="PANTHER" id="PTHR20883:SF49">
    <property type="entry name" value="PHYTANOYL-COA DIOXYGENASE"/>
    <property type="match status" value="1"/>
</dbReference>
<dbReference type="EMBL" id="BAABJP010000008">
    <property type="protein sequence ID" value="GAA5152874.1"/>
    <property type="molecule type" value="Genomic_DNA"/>
</dbReference>
<sequence>MRLTREDRAMRVTEEMKRSLASDGAIAVRGLFTAEQLDRVRECFDYGIEHPSPMAKRVYAGTSDEHFNEYGNPENVDRYLPMIRELGLDDFVASLWDSENVWFLGEELFIKSGGRTGRSPWHQDTSYLPANGPHLLNIWISFERLPRKNALEIVRGSHLGTQYDGTSYTDPKDVTKPLWGEPNFPRLPDIEAERAADPGSWDVVSWDLEPGDALVFHSGTLHGGAPVTPDCPVRHTLVLRFFGDRLFYRPFPTSAPDFPHDIREFDDRSLTPGAPYRSPYFAQLR</sequence>
<evidence type="ECO:0000313" key="1">
    <source>
        <dbReference type="EMBL" id="GAA5152874.1"/>
    </source>
</evidence>
<keyword evidence="1" id="KW-0560">Oxidoreductase</keyword>
<dbReference type="Proteomes" id="UP001428817">
    <property type="component" value="Unassembled WGS sequence"/>
</dbReference>
<accession>A0ABP9PVJ6</accession>
<gene>
    <name evidence="1" type="ORF">GCM10023321_22220</name>
</gene>
<proteinExistence type="predicted"/>